<proteinExistence type="inferred from homology"/>
<dbReference type="GO" id="GO:0008379">
    <property type="term" value="F:thioredoxin peroxidase activity"/>
    <property type="evidence" value="ECO:0007669"/>
    <property type="project" value="TreeGrafter"/>
</dbReference>
<evidence type="ECO:0000256" key="11">
    <source>
        <dbReference type="ARBA" id="ARBA00049091"/>
    </source>
</evidence>
<evidence type="ECO:0000256" key="9">
    <source>
        <dbReference type="ARBA" id="ARBA00038489"/>
    </source>
</evidence>
<keyword evidence="15" id="KW-1185">Reference proteome</keyword>
<evidence type="ECO:0000256" key="5">
    <source>
        <dbReference type="ARBA" id="ARBA00023002"/>
    </source>
</evidence>
<dbReference type="AlphaFoldDB" id="A0A420BH57"/>
<dbReference type="SUPFAM" id="SSF52833">
    <property type="entry name" value="Thioredoxin-like"/>
    <property type="match status" value="1"/>
</dbReference>
<dbReference type="PROSITE" id="PS51352">
    <property type="entry name" value="THIOREDOXIN_2"/>
    <property type="match status" value="1"/>
</dbReference>
<comment type="caution">
    <text evidence="14">The sequence shown here is derived from an EMBL/GenBank/DDBJ whole genome shotgun (WGS) entry which is preliminary data.</text>
</comment>
<evidence type="ECO:0000256" key="7">
    <source>
        <dbReference type="ARBA" id="ARBA00023284"/>
    </source>
</evidence>
<evidence type="ECO:0000256" key="12">
    <source>
        <dbReference type="SAM" id="SignalP"/>
    </source>
</evidence>
<dbReference type="InterPro" id="IPR036249">
    <property type="entry name" value="Thioredoxin-like_sf"/>
</dbReference>
<dbReference type="EMBL" id="RAPY01000001">
    <property type="protein sequence ID" value="RKE56042.1"/>
    <property type="molecule type" value="Genomic_DNA"/>
</dbReference>
<evidence type="ECO:0000259" key="13">
    <source>
        <dbReference type="PROSITE" id="PS51352"/>
    </source>
</evidence>
<evidence type="ECO:0000256" key="8">
    <source>
        <dbReference type="ARBA" id="ARBA00032824"/>
    </source>
</evidence>
<evidence type="ECO:0000256" key="2">
    <source>
        <dbReference type="ARBA" id="ARBA00013017"/>
    </source>
</evidence>
<organism evidence="14 15">
    <name type="scientific">Sphingobacterium detergens</name>
    <dbReference type="NCBI Taxonomy" id="1145106"/>
    <lineage>
        <taxon>Bacteria</taxon>
        <taxon>Pseudomonadati</taxon>
        <taxon>Bacteroidota</taxon>
        <taxon>Sphingobacteriia</taxon>
        <taxon>Sphingobacteriales</taxon>
        <taxon>Sphingobacteriaceae</taxon>
        <taxon>Sphingobacterium</taxon>
    </lineage>
</organism>
<comment type="catalytic activity">
    <reaction evidence="11">
        <text>a hydroperoxide + [thioredoxin]-dithiol = an alcohol + [thioredoxin]-disulfide + H2O</text>
        <dbReference type="Rhea" id="RHEA:62620"/>
        <dbReference type="Rhea" id="RHEA-COMP:10698"/>
        <dbReference type="Rhea" id="RHEA-COMP:10700"/>
        <dbReference type="ChEBI" id="CHEBI:15377"/>
        <dbReference type="ChEBI" id="CHEBI:29950"/>
        <dbReference type="ChEBI" id="CHEBI:30879"/>
        <dbReference type="ChEBI" id="CHEBI:35924"/>
        <dbReference type="ChEBI" id="CHEBI:50058"/>
        <dbReference type="EC" id="1.11.1.24"/>
    </reaction>
</comment>
<feature type="domain" description="Thioredoxin" evidence="13">
    <location>
        <begin position="41"/>
        <end position="209"/>
    </location>
</feature>
<keyword evidence="4" id="KW-0049">Antioxidant</keyword>
<sequence length="211" mass="23318">MRKIIITLFGIAFFMINSAQAQPNKQDPQDYPAKAEDISPLLIGEMIPKQELTDVKGGAIDIGKVISQKPTILVFYRGGWCPYCNLQLSGLQEIEKELIGLGYQVIAVSTDKPENLQSSIDKGHLTYTLLSDADLSLAKKMGIVFKAPIAYHKFLPETSGGKNTDMLLPVPSVFILNKKGEIRFEYIEPNFKERISPNLLQAAAGALYDSL</sequence>
<comment type="function">
    <text evidence="1">Thiol-specific peroxidase that catalyzes the reduction of hydrogen peroxide and organic hydroperoxides to water and alcohols, respectively. Plays a role in cell protection against oxidative stress by detoxifying peroxides and as sensor of hydrogen peroxide-mediated signaling events.</text>
</comment>
<name>A0A420BH57_SPHD1</name>
<dbReference type="PANTHER" id="PTHR42801">
    <property type="entry name" value="THIOREDOXIN-DEPENDENT PEROXIDE REDUCTASE"/>
    <property type="match status" value="1"/>
</dbReference>
<keyword evidence="12" id="KW-0732">Signal</keyword>
<dbReference type="PANTHER" id="PTHR42801:SF7">
    <property type="entry name" value="SLL1159 PROTEIN"/>
    <property type="match status" value="1"/>
</dbReference>
<dbReference type="InterPro" id="IPR050924">
    <property type="entry name" value="Peroxiredoxin_BCP/PrxQ"/>
</dbReference>
<evidence type="ECO:0000256" key="1">
    <source>
        <dbReference type="ARBA" id="ARBA00003330"/>
    </source>
</evidence>
<keyword evidence="7" id="KW-0676">Redox-active center</keyword>
<gene>
    <name evidence="14" type="ORF">DFQ12_0894</name>
</gene>
<dbReference type="Proteomes" id="UP000286246">
    <property type="component" value="Unassembled WGS sequence"/>
</dbReference>
<evidence type="ECO:0000256" key="6">
    <source>
        <dbReference type="ARBA" id="ARBA00023157"/>
    </source>
</evidence>
<keyword evidence="3" id="KW-0575">Peroxidase</keyword>
<keyword evidence="6" id="KW-1015">Disulfide bond</keyword>
<dbReference type="EC" id="1.11.1.24" evidence="2"/>
<dbReference type="InterPro" id="IPR000866">
    <property type="entry name" value="AhpC/TSA"/>
</dbReference>
<dbReference type="InterPro" id="IPR013766">
    <property type="entry name" value="Thioredoxin_domain"/>
</dbReference>
<dbReference type="GO" id="GO:0034599">
    <property type="term" value="P:cellular response to oxidative stress"/>
    <property type="evidence" value="ECO:0007669"/>
    <property type="project" value="TreeGrafter"/>
</dbReference>
<evidence type="ECO:0000256" key="4">
    <source>
        <dbReference type="ARBA" id="ARBA00022862"/>
    </source>
</evidence>
<evidence type="ECO:0000256" key="3">
    <source>
        <dbReference type="ARBA" id="ARBA00022559"/>
    </source>
</evidence>
<dbReference type="GO" id="GO:0005737">
    <property type="term" value="C:cytoplasm"/>
    <property type="evidence" value="ECO:0007669"/>
    <property type="project" value="TreeGrafter"/>
</dbReference>
<evidence type="ECO:0000313" key="15">
    <source>
        <dbReference type="Proteomes" id="UP000286246"/>
    </source>
</evidence>
<keyword evidence="5" id="KW-0560">Oxidoreductase</keyword>
<feature type="signal peptide" evidence="12">
    <location>
        <begin position="1"/>
        <end position="21"/>
    </location>
</feature>
<dbReference type="CDD" id="cd02970">
    <property type="entry name" value="PRX_like2"/>
    <property type="match status" value="1"/>
</dbReference>
<evidence type="ECO:0000256" key="10">
    <source>
        <dbReference type="ARBA" id="ARBA00042639"/>
    </source>
</evidence>
<reference evidence="14 15" key="1">
    <citation type="submission" date="2018-09" db="EMBL/GenBank/DDBJ databases">
        <title>Genomic Encyclopedia of Type Strains, Phase III (KMG-III): the genomes of soil and plant-associated and newly described type strains.</title>
        <authorList>
            <person name="Whitman W."/>
        </authorList>
    </citation>
    <scope>NUCLEOTIDE SEQUENCE [LARGE SCALE GENOMIC DNA]</scope>
    <source>
        <strain evidence="14 15">CECT 7938</strain>
    </source>
</reference>
<protein>
    <recommendedName>
        <fullName evidence="2">thioredoxin-dependent peroxiredoxin</fullName>
        <ecNumber evidence="2">1.11.1.24</ecNumber>
    </recommendedName>
    <alternativeName>
        <fullName evidence="8">Thioredoxin peroxidase</fullName>
    </alternativeName>
    <alternativeName>
        <fullName evidence="10">Thioredoxin-dependent peroxiredoxin Bcp</fullName>
    </alternativeName>
</protein>
<dbReference type="Pfam" id="PF00578">
    <property type="entry name" value="AhpC-TSA"/>
    <property type="match status" value="1"/>
</dbReference>
<evidence type="ECO:0000313" key="14">
    <source>
        <dbReference type="EMBL" id="RKE56042.1"/>
    </source>
</evidence>
<dbReference type="Gene3D" id="3.40.30.10">
    <property type="entry name" value="Glutaredoxin"/>
    <property type="match status" value="1"/>
</dbReference>
<dbReference type="OrthoDB" id="9809746at2"/>
<feature type="chain" id="PRO_5019034056" description="thioredoxin-dependent peroxiredoxin" evidence="12">
    <location>
        <begin position="22"/>
        <end position="211"/>
    </location>
</feature>
<accession>A0A420BH57</accession>
<comment type="similarity">
    <text evidence="9">Belongs to the peroxiredoxin family. BCP/PrxQ subfamily.</text>
</comment>
<dbReference type="GO" id="GO:0045454">
    <property type="term" value="P:cell redox homeostasis"/>
    <property type="evidence" value="ECO:0007669"/>
    <property type="project" value="TreeGrafter"/>
</dbReference>